<sequence length="196" mass="22135">MNEVLKTIKNRRSVRQYQAEQIKDVELTTILEAASYAPSGHNCQPWHFTVIQNKDLLNLMNEKIKEQMRLPQHEWANKMGESSRFNVFYEAPTVIIVSGDETASSPLPLAGTNFHYTPLVDCAGAIVNMMLAAESIGIGSCWLGLVNFFFALPETEKLHIPENYKPFFAVTLGYKGEKVIGQLAPKRKTDIISYIR</sequence>
<organism evidence="3 4">
    <name type="scientific">Pectinatus brassicae</name>
    <dbReference type="NCBI Taxonomy" id="862415"/>
    <lineage>
        <taxon>Bacteria</taxon>
        <taxon>Bacillati</taxon>
        <taxon>Bacillota</taxon>
        <taxon>Negativicutes</taxon>
        <taxon>Selenomonadales</taxon>
        <taxon>Selenomonadaceae</taxon>
        <taxon>Pectinatus</taxon>
    </lineage>
</organism>
<dbReference type="PANTHER" id="PTHR23026">
    <property type="entry name" value="NADPH NITROREDUCTASE"/>
    <property type="match status" value="1"/>
</dbReference>
<dbReference type="AlphaFoldDB" id="A0A840UQR7"/>
<reference evidence="3 4" key="1">
    <citation type="submission" date="2020-08" db="EMBL/GenBank/DDBJ databases">
        <title>Genomic Encyclopedia of Type Strains, Phase IV (KMG-IV): sequencing the most valuable type-strain genomes for metagenomic binning, comparative biology and taxonomic classification.</title>
        <authorList>
            <person name="Goeker M."/>
        </authorList>
    </citation>
    <scope>NUCLEOTIDE SEQUENCE [LARGE SCALE GENOMIC DNA]</scope>
    <source>
        <strain evidence="3 4">DSM 24661</strain>
    </source>
</reference>
<dbReference type="EMBL" id="JACHFH010000032">
    <property type="protein sequence ID" value="MBB5337058.1"/>
    <property type="molecule type" value="Genomic_DNA"/>
</dbReference>
<dbReference type="SUPFAM" id="SSF55469">
    <property type="entry name" value="FMN-dependent nitroreductase-like"/>
    <property type="match status" value="1"/>
</dbReference>
<gene>
    <name evidence="3" type="ORF">HNR32_002215</name>
</gene>
<evidence type="ECO:0000259" key="2">
    <source>
        <dbReference type="Pfam" id="PF00881"/>
    </source>
</evidence>
<dbReference type="Proteomes" id="UP000559117">
    <property type="component" value="Unassembled WGS sequence"/>
</dbReference>
<evidence type="ECO:0000313" key="3">
    <source>
        <dbReference type="EMBL" id="MBB5337058.1"/>
    </source>
</evidence>
<dbReference type="InterPro" id="IPR050627">
    <property type="entry name" value="Nitroreductase/BluB"/>
</dbReference>
<evidence type="ECO:0000256" key="1">
    <source>
        <dbReference type="ARBA" id="ARBA00023027"/>
    </source>
</evidence>
<dbReference type="PANTHER" id="PTHR23026:SF125">
    <property type="entry name" value="OXYGEN-INSENSITIVE NAD(P)H NITROREDUCTASE"/>
    <property type="match status" value="1"/>
</dbReference>
<feature type="domain" description="Nitroreductase" evidence="2">
    <location>
        <begin position="8"/>
        <end position="174"/>
    </location>
</feature>
<name>A0A840UQR7_9FIRM</name>
<dbReference type="InterPro" id="IPR000415">
    <property type="entry name" value="Nitroreductase-like"/>
</dbReference>
<keyword evidence="4" id="KW-1185">Reference proteome</keyword>
<evidence type="ECO:0000313" key="4">
    <source>
        <dbReference type="Proteomes" id="UP000559117"/>
    </source>
</evidence>
<dbReference type="GO" id="GO:0046256">
    <property type="term" value="P:2,4,6-trinitrotoluene catabolic process"/>
    <property type="evidence" value="ECO:0007669"/>
    <property type="project" value="TreeGrafter"/>
</dbReference>
<protein>
    <submittedName>
        <fullName evidence="3">Nitroreductase</fullName>
    </submittedName>
</protein>
<comment type="caution">
    <text evidence="3">The sequence shown here is derived from an EMBL/GenBank/DDBJ whole genome shotgun (WGS) entry which is preliminary data.</text>
</comment>
<proteinExistence type="predicted"/>
<dbReference type="Pfam" id="PF00881">
    <property type="entry name" value="Nitroreductase"/>
    <property type="match status" value="1"/>
</dbReference>
<dbReference type="RefSeq" id="WP_183862566.1">
    <property type="nucleotide sequence ID" value="NZ_JACHFH010000032.1"/>
</dbReference>
<dbReference type="InterPro" id="IPR029479">
    <property type="entry name" value="Nitroreductase"/>
</dbReference>
<dbReference type="GO" id="GO:0046857">
    <property type="term" value="F:oxidoreductase activity, acting on other nitrogenous compounds as donors, with NAD or NADP as acceptor"/>
    <property type="evidence" value="ECO:0007669"/>
    <property type="project" value="TreeGrafter"/>
</dbReference>
<keyword evidence="1" id="KW-0520">NAD</keyword>
<dbReference type="GO" id="GO:0005829">
    <property type="term" value="C:cytosol"/>
    <property type="evidence" value="ECO:0007669"/>
    <property type="project" value="TreeGrafter"/>
</dbReference>
<accession>A0A840UQR7</accession>
<dbReference type="Gene3D" id="3.40.109.10">
    <property type="entry name" value="NADH Oxidase"/>
    <property type="match status" value="1"/>
</dbReference>